<sequence>MACSARYFHRRNFWKHLPILIIGVLAGYLVAYNRPRIQQPIATVAEYNNMPQHSVRAAIVALVRNSDLFGLRLAIRQIEDRFNRKFQYPYIFLNDVPFTEEFKQGVQALTKAEVQFGQLDDESWGIPSWIDLDKYEQVKQTAQYPHGNKDSYRKMCRFQAGYLHRHPLLQYLEYYWRIEPDVEYYCDIEYDPFLFMKQRGIKYGWNIAMTEFMDTIKTLWNTTSQFINKNPHLVADRNMLEWLVDRDSGYGGCHFWSNFEIVDLSFYQSQAYQQYFDYLDKAGGFFYERWGDAPIHSLAAAMFLDASEIHYFNDIGYFHPSVLSCPKGASKQGTCVCDDTRSFVQDGHCTVRYKQVRKKVLEPGEPYGVHDVHSGPVIMAEAYVG</sequence>
<name>A0A9W7XG75_9FUNG</name>
<dbReference type="EMBL" id="JANBOH010000335">
    <property type="protein sequence ID" value="KAJ1642811.1"/>
    <property type="molecule type" value="Genomic_DNA"/>
</dbReference>
<dbReference type="Pfam" id="PF01793">
    <property type="entry name" value="Glyco_transf_15"/>
    <property type="match status" value="1"/>
</dbReference>
<keyword evidence="6" id="KW-1185">Reference proteome</keyword>
<feature type="transmembrane region" description="Helical" evidence="4">
    <location>
        <begin position="12"/>
        <end position="31"/>
    </location>
</feature>
<proteinExistence type="inferred from homology"/>
<dbReference type="InterPro" id="IPR029044">
    <property type="entry name" value="Nucleotide-diphossugar_trans"/>
</dbReference>
<accession>A0A9W7XG75</accession>
<dbReference type="InterPro" id="IPR002685">
    <property type="entry name" value="Glyco_trans_15"/>
</dbReference>
<dbReference type="PIRSF" id="PIRSF018153">
    <property type="entry name" value="Glyco_trans_15"/>
    <property type="match status" value="1"/>
</dbReference>
<dbReference type="AlphaFoldDB" id="A0A9W7XG75"/>
<reference evidence="5" key="1">
    <citation type="submission" date="2022-07" db="EMBL/GenBank/DDBJ databases">
        <title>Phylogenomic reconstructions and comparative analyses of Kickxellomycotina fungi.</title>
        <authorList>
            <person name="Reynolds N.K."/>
            <person name="Stajich J.E."/>
            <person name="Barry K."/>
            <person name="Grigoriev I.V."/>
            <person name="Crous P."/>
            <person name="Smith M.E."/>
        </authorList>
    </citation>
    <scope>NUCLEOTIDE SEQUENCE</scope>
    <source>
        <strain evidence="5">NBRC 105413</strain>
    </source>
</reference>
<evidence type="ECO:0008006" key="7">
    <source>
        <dbReference type="Google" id="ProtNLM"/>
    </source>
</evidence>
<dbReference type="FunFam" id="3.90.550.10:FF:000051">
    <property type="entry name" value="Alpha-1,2-mannosyltransferase (Ktr4)"/>
    <property type="match status" value="1"/>
</dbReference>
<evidence type="ECO:0000313" key="6">
    <source>
        <dbReference type="Proteomes" id="UP001145021"/>
    </source>
</evidence>
<dbReference type="GO" id="GO:0005794">
    <property type="term" value="C:Golgi apparatus"/>
    <property type="evidence" value="ECO:0007669"/>
    <property type="project" value="TreeGrafter"/>
</dbReference>
<dbReference type="Gene3D" id="3.90.550.10">
    <property type="entry name" value="Spore Coat Polysaccharide Biosynthesis Protein SpsA, Chain A"/>
    <property type="match status" value="1"/>
</dbReference>
<evidence type="ECO:0000256" key="3">
    <source>
        <dbReference type="PIRSR" id="PIRSR018153-1"/>
    </source>
</evidence>
<keyword evidence="2" id="KW-0808">Transferase</keyword>
<dbReference type="PANTHER" id="PTHR31121:SF6">
    <property type="entry name" value="ALPHA-1,2 MANNOSYLTRANSFERASE KTR1"/>
    <property type="match status" value="1"/>
</dbReference>
<comment type="caution">
    <text evidence="5">The sequence shown here is derived from an EMBL/GenBank/DDBJ whole genome shotgun (WGS) entry which is preliminary data.</text>
</comment>
<organism evidence="5 6">
    <name type="scientific">Coemansia asiatica</name>
    <dbReference type="NCBI Taxonomy" id="1052880"/>
    <lineage>
        <taxon>Eukaryota</taxon>
        <taxon>Fungi</taxon>
        <taxon>Fungi incertae sedis</taxon>
        <taxon>Zoopagomycota</taxon>
        <taxon>Kickxellomycotina</taxon>
        <taxon>Kickxellomycetes</taxon>
        <taxon>Kickxellales</taxon>
        <taxon>Kickxellaceae</taxon>
        <taxon>Coemansia</taxon>
    </lineage>
</organism>
<keyword evidence="4" id="KW-1133">Transmembrane helix</keyword>
<evidence type="ECO:0000256" key="2">
    <source>
        <dbReference type="ARBA" id="ARBA00022679"/>
    </source>
</evidence>
<dbReference type="PANTHER" id="PTHR31121">
    <property type="entry name" value="ALPHA-1,2 MANNOSYLTRANSFERASE KTR1"/>
    <property type="match status" value="1"/>
</dbReference>
<comment type="similarity">
    <text evidence="1">Belongs to the glycosyltransferase 15 family.</text>
</comment>
<dbReference type="Proteomes" id="UP001145021">
    <property type="component" value="Unassembled WGS sequence"/>
</dbReference>
<keyword evidence="4" id="KW-0472">Membrane</keyword>
<dbReference type="GO" id="GO:0006487">
    <property type="term" value="P:protein N-linked glycosylation"/>
    <property type="evidence" value="ECO:0007669"/>
    <property type="project" value="TreeGrafter"/>
</dbReference>
<dbReference type="GO" id="GO:0000032">
    <property type="term" value="P:cell wall mannoprotein biosynthetic process"/>
    <property type="evidence" value="ECO:0007669"/>
    <property type="project" value="TreeGrafter"/>
</dbReference>
<evidence type="ECO:0000256" key="1">
    <source>
        <dbReference type="ARBA" id="ARBA00007677"/>
    </source>
</evidence>
<dbReference type="GO" id="GO:0000026">
    <property type="term" value="F:alpha-1,2-mannosyltransferase activity"/>
    <property type="evidence" value="ECO:0007669"/>
    <property type="project" value="TreeGrafter"/>
</dbReference>
<dbReference type="SUPFAM" id="SSF53448">
    <property type="entry name" value="Nucleotide-diphospho-sugar transferases"/>
    <property type="match status" value="1"/>
</dbReference>
<keyword evidence="4" id="KW-0812">Transmembrane</keyword>
<evidence type="ECO:0000256" key="4">
    <source>
        <dbReference type="SAM" id="Phobius"/>
    </source>
</evidence>
<evidence type="ECO:0000313" key="5">
    <source>
        <dbReference type="EMBL" id="KAJ1642811.1"/>
    </source>
</evidence>
<dbReference type="GO" id="GO:0016020">
    <property type="term" value="C:membrane"/>
    <property type="evidence" value="ECO:0007669"/>
    <property type="project" value="InterPro"/>
</dbReference>
<feature type="active site" description="Nucleophile" evidence="3">
    <location>
        <position position="260"/>
    </location>
</feature>
<gene>
    <name evidence="5" type="ORF">LPJ64_005365</name>
</gene>
<protein>
    <recommendedName>
        <fullName evidence="7">Glycolipid 2-alpha-mannosyltransferase</fullName>
    </recommendedName>
</protein>